<proteinExistence type="inferred from homology"/>
<dbReference type="EMBL" id="LUUG01000052">
    <property type="protein sequence ID" value="OAI07070.1"/>
    <property type="molecule type" value="Genomic_DNA"/>
</dbReference>
<gene>
    <name evidence="4" type="ORF">A1332_09335</name>
</gene>
<accession>A0A177MQ80</accession>
<comment type="caution">
    <text evidence="4">The sequence shown here is derived from an EMBL/GenBank/DDBJ whole genome shotgun (WGS) entry which is preliminary data.</text>
</comment>
<dbReference type="PANTHER" id="PTHR37550:SF3">
    <property type="entry name" value="ANTITOXIN VAPB1"/>
    <property type="match status" value="1"/>
</dbReference>
<reference evidence="4 5" key="1">
    <citation type="submission" date="2016-03" db="EMBL/GenBank/DDBJ databases">
        <authorList>
            <person name="Ploux O."/>
        </authorList>
    </citation>
    <scope>NUCLEOTIDE SEQUENCE [LARGE SCALE GENOMIC DNA]</scope>
    <source>
        <strain evidence="4 5">R-45363</strain>
    </source>
</reference>
<sequence>MATSTIFTNNRSQAVRLPADMRFPDSVKKVEVRVIGQERIIAPAESTWDSFFLNGPTVSDDFMTERASQQQTERDSF</sequence>
<dbReference type="GO" id="GO:0003677">
    <property type="term" value="F:DNA binding"/>
    <property type="evidence" value="ECO:0007669"/>
    <property type="project" value="UniProtKB-UniRule"/>
</dbReference>
<keyword evidence="2" id="KW-0238">DNA-binding</keyword>
<dbReference type="InterPro" id="IPR037914">
    <property type="entry name" value="SpoVT-AbrB_sf"/>
</dbReference>
<feature type="domain" description="SpoVT-AbrB" evidence="3">
    <location>
        <begin position="4"/>
        <end position="46"/>
    </location>
</feature>
<dbReference type="PANTHER" id="PTHR37550">
    <property type="entry name" value="ANTITOXIN VAPB1"/>
    <property type="match status" value="1"/>
</dbReference>
<dbReference type="RefSeq" id="WP_064007645.1">
    <property type="nucleotide sequence ID" value="NZ_LUUG01000052.1"/>
</dbReference>
<evidence type="ECO:0000256" key="1">
    <source>
        <dbReference type="ARBA" id="ARBA00007924"/>
    </source>
</evidence>
<dbReference type="InterPro" id="IPR007159">
    <property type="entry name" value="SpoVT-AbrB_dom"/>
</dbReference>
<dbReference type="NCBIfam" id="NF040493">
    <property type="entry name" value="TA_anti_VapB"/>
    <property type="match status" value="1"/>
</dbReference>
<dbReference type="InterPro" id="IPR051734">
    <property type="entry name" value="VapB_TA_antitoxins"/>
</dbReference>
<dbReference type="InterPro" id="IPR047976">
    <property type="entry name" value="Anti_VapB2-like"/>
</dbReference>
<dbReference type="PROSITE" id="PS51740">
    <property type="entry name" value="SPOVT_ABRB"/>
    <property type="match status" value="1"/>
</dbReference>
<evidence type="ECO:0000259" key="3">
    <source>
        <dbReference type="PROSITE" id="PS51740"/>
    </source>
</evidence>
<evidence type="ECO:0000313" key="5">
    <source>
        <dbReference type="Proteomes" id="UP000078090"/>
    </source>
</evidence>
<evidence type="ECO:0000256" key="2">
    <source>
        <dbReference type="PROSITE-ProRule" id="PRU01076"/>
    </source>
</evidence>
<organism evidence="4 5">
    <name type="scientific">Methylomonas methanica</name>
    <dbReference type="NCBI Taxonomy" id="421"/>
    <lineage>
        <taxon>Bacteria</taxon>
        <taxon>Pseudomonadati</taxon>
        <taxon>Pseudomonadota</taxon>
        <taxon>Gammaproteobacteria</taxon>
        <taxon>Methylococcales</taxon>
        <taxon>Methylococcaceae</taxon>
        <taxon>Methylomonas</taxon>
    </lineage>
</organism>
<dbReference type="Proteomes" id="UP000078090">
    <property type="component" value="Unassembled WGS sequence"/>
</dbReference>
<dbReference type="OrthoDB" id="5298361at2"/>
<name>A0A177MQ80_METMH</name>
<evidence type="ECO:0000313" key="4">
    <source>
        <dbReference type="EMBL" id="OAI07070.1"/>
    </source>
</evidence>
<dbReference type="AlphaFoldDB" id="A0A177MQ80"/>
<protein>
    <submittedName>
        <fullName evidence="4">Antitoxin</fullName>
    </submittedName>
</protein>
<dbReference type="Gene3D" id="2.10.260.10">
    <property type="match status" value="1"/>
</dbReference>
<comment type="similarity">
    <text evidence="1">Belongs to the VapB family.</text>
</comment>
<dbReference type="SUPFAM" id="SSF89447">
    <property type="entry name" value="AbrB/MazE/MraZ-like"/>
    <property type="match status" value="1"/>
</dbReference>